<dbReference type="CDD" id="cd17536">
    <property type="entry name" value="REC_YesN-like"/>
    <property type="match status" value="1"/>
</dbReference>
<keyword evidence="2" id="KW-0805">Transcription regulation</keyword>
<proteinExistence type="predicted"/>
<dbReference type="SUPFAM" id="SSF52172">
    <property type="entry name" value="CheY-like"/>
    <property type="match status" value="1"/>
</dbReference>
<dbReference type="AlphaFoldDB" id="A0AAE3D834"/>
<evidence type="ECO:0000256" key="2">
    <source>
        <dbReference type="ARBA" id="ARBA00023015"/>
    </source>
</evidence>
<keyword evidence="10" id="KW-1185">Reference proteome</keyword>
<keyword evidence="3" id="KW-0238">DNA-binding</keyword>
<dbReference type="RefSeq" id="WP_227732864.1">
    <property type="nucleotide sequence ID" value="NZ_JAJEPV010000008.1"/>
</dbReference>
<protein>
    <recommendedName>
        <fullName evidence="1">Stage 0 sporulation protein A homolog</fullName>
    </recommendedName>
</protein>
<dbReference type="GO" id="GO:0043565">
    <property type="term" value="F:sequence-specific DNA binding"/>
    <property type="evidence" value="ECO:0007669"/>
    <property type="project" value="InterPro"/>
</dbReference>
<gene>
    <name evidence="9" type="ORF">LKD75_04875</name>
</gene>
<dbReference type="SUPFAM" id="SSF46689">
    <property type="entry name" value="Homeodomain-like"/>
    <property type="match status" value="2"/>
</dbReference>
<feature type="domain" description="HTH araC/xylS-type" evidence="7">
    <location>
        <begin position="393"/>
        <end position="491"/>
    </location>
</feature>
<evidence type="ECO:0000259" key="8">
    <source>
        <dbReference type="PROSITE" id="PS50110"/>
    </source>
</evidence>
<evidence type="ECO:0000256" key="3">
    <source>
        <dbReference type="ARBA" id="ARBA00023125"/>
    </source>
</evidence>
<evidence type="ECO:0000256" key="4">
    <source>
        <dbReference type="ARBA" id="ARBA00023163"/>
    </source>
</evidence>
<evidence type="ECO:0000256" key="6">
    <source>
        <dbReference type="PROSITE-ProRule" id="PRU00169"/>
    </source>
</evidence>
<dbReference type="PANTHER" id="PTHR43280">
    <property type="entry name" value="ARAC-FAMILY TRANSCRIPTIONAL REGULATOR"/>
    <property type="match status" value="1"/>
</dbReference>
<dbReference type="Proteomes" id="UP001197795">
    <property type="component" value="Unassembled WGS sequence"/>
</dbReference>
<dbReference type="InterPro" id="IPR009057">
    <property type="entry name" value="Homeodomain-like_sf"/>
</dbReference>
<dbReference type="Pfam" id="PF00072">
    <property type="entry name" value="Response_reg"/>
    <property type="match status" value="1"/>
</dbReference>
<comment type="function">
    <text evidence="5">May play the central regulatory role in sporulation. It may be an element of the effector pathway responsible for the activation of sporulation genes in response to nutritional stress. Spo0A may act in concert with spo0H (a sigma factor) to control the expression of some genes that are critical to the sporulation process.</text>
</comment>
<feature type="domain" description="Response regulatory" evidence="8">
    <location>
        <begin position="3"/>
        <end position="120"/>
    </location>
</feature>
<dbReference type="SMART" id="SM00342">
    <property type="entry name" value="HTH_ARAC"/>
    <property type="match status" value="1"/>
</dbReference>
<dbReference type="Gene3D" id="3.40.50.2300">
    <property type="match status" value="1"/>
</dbReference>
<organism evidence="9 10">
    <name type="scientific">Waltera acetigignens</name>
    <dbReference type="NCBI Taxonomy" id="2981769"/>
    <lineage>
        <taxon>Bacteria</taxon>
        <taxon>Bacillati</taxon>
        <taxon>Bacillota</taxon>
        <taxon>Clostridia</taxon>
        <taxon>Lachnospirales</taxon>
        <taxon>Lachnospiraceae</taxon>
        <taxon>Waltera</taxon>
    </lineage>
</organism>
<dbReference type="Pfam" id="PF12833">
    <property type="entry name" value="HTH_18"/>
    <property type="match status" value="1"/>
</dbReference>
<keyword evidence="4" id="KW-0804">Transcription</keyword>
<sequence length="494" mass="56712">MIKMILADDEPVITRGIRKLIDWEQLGIQIIGEYEDGKSAFAAILRDQPEIALLDISMPGMSGVDIIRECHGLQCKTHIIFISGFQEFEYAKAALDYGATDYLLKPVIREELLKAIEKCVKTPEQPGVTYKGNIDFSGDAGEQEQIYVPVCVYPMFWRSENEQIRHLIHFSLLSFLEEYFEENKDGIVFQKENRIVVVLQTNGSLNVSEKLEQIKEGAENATGYQILLICGDEIHSMQEIPEMFQKCVEKEGYLFFADQMKYAVISWKETPFPGRTELQSTEEVKSTIAEGILSHQQELIRDGMTRYRQMVCRLSNGRKEDALFYYCTLIQSLEEILSGKGAKMSFPKHQELLEKGRSCVSFSEMEQIFMDVIDYAYNGLGESVTQNDKKDINKALEYIELHYAESLSLNVLAEEVHMNPYYFSSFFKKSTGKNFKDYVNQIRLKHAVTLLLDTDKKVYEIAMNVGFGDARAFNDAFQRAYGETPAGYRKRLRK</sequence>
<evidence type="ECO:0000313" key="9">
    <source>
        <dbReference type="EMBL" id="MCC2118934.1"/>
    </source>
</evidence>
<reference evidence="9 10" key="1">
    <citation type="submission" date="2021-10" db="EMBL/GenBank/DDBJ databases">
        <title>Anaerobic single-cell dispensing facilitates the cultivation of human gut bacteria.</title>
        <authorList>
            <person name="Afrizal A."/>
        </authorList>
    </citation>
    <scope>NUCLEOTIDE SEQUENCE [LARGE SCALE GENOMIC DNA]</scope>
    <source>
        <strain evidence="9 10">CLA-AA-H273</strain>
    </source>
</reference>
<dbReference type="PROSITE" id="PS00041">
    <property type="entry name" value="HTH_ARAC_FAMILY_1"/>
    <property type="match status" value="1"/>
</dbReference>
<dbReference type="PANTHER" id="PTHR43280:SF2">
    <property type="entry name" value="HTH-TYPE TRANSCRIPTIONAL REGULATOR EXSA"/>
    <property type="match status" value="1"/>
</dbReference>
<evidence type="ECO:0000256" key="5">
    <source>
        <dbReference type="ARBA" id="ARBA00024867"/>
    </source>
</evidence>
<dbReference type="InterPro" id="IPR020449">
    <property type="entry name" value="Tscrpt_reg_AraC-type_HTH"/>
</dbReference>
<feature type="modified residue" description="4-aspartylphosphate" evidence="6">
    <location>
        <position position="55"/>
    </location>
</feature>
<dbReference type="PRINTS" id="PR00032">
    <property type="entry name" value="HTHARAC"/>
</dbReference>
<dbReference type="InterPro" id="IPR018060">
    <property type="entry name" value="HTH_AraC"/>
</dbReference>
<dbReference type="GO" id="GO:0003700">
    <property type="term" value="F:DNA-binding transcription factor activity"/>
    <property type="evidence" value="ECO:0007669"/>
    <property type="project" value="InterPro"/>
</dbReference>
<dbReference type="EMBL" id="JAJEPV010000008">
    <property type="protein sequence ID" value="MCC2118934.1"/>
    <property type="molecule type" value="Genomic_DNA"/>
</dbReference>
<comment type="caution">
    <text evidence="9">The sequence shown here is derived from an EMBL/GenBank/DDBJ whole genome shotgun (WGS) entry which is preliminary data.</text>
</comment>
<keyword evidence="6" id="KW-0597">Phosphoprotein</keyword>
<evidence type="ECO:0000313" key="10">
    <source>
        <dbReference type="Proteomes" id="UP001197795"/>
    </source>
</evidence>
<name>A0AAE3D834_9FIRM</name>
<accession>A0AAE3D834</accession>
<dbReference type="GO" id="GO:0000160">
    <property type="term" value="P:phosphorelay signal transduction system"/>
    <property type="evidence" value="ECO:0007669"/>
    <property type="project" value="InterPro"/>
</dbReference>
<evidence type="ECO:0000259" key="7">
    <source>
        <dbReference type="PROSITE" id="PS01124"/>
    </source>
</evidence>
<dbReference type="Gene3D" id="1.10.10.60">
    <property type="entry name" value="Homeodomain-like"/>
    <property type="match status" value="2"/>
</dbReference>
<dbReference type="PROSITE" id="PS50110">
    <property type="entry name" value="RESPONSE_REGULATORY"/>
    <property type="match status" value="1"/>
</dbReference>
<dbReference type="InterPro" id="IPR018062">
    <property type="entry name" value="HTH_AraC-typ_CS"/>
</dbReference>
<dbReference type="PROSITE" id="PS01124">
    <property type="entry name" value="HTH_ARAC_FAMILY_2"/>
    <property type="match status" value="1"/>
</dbReference>
<evidence type="ECO:0000256" key="1">
    <source>
        <dbReference type="ARBA" id="ARBA00018672"/>
    </source>
</evidence>
<dbReference type="SMART" id="SM00448">
    <property type="entry name" value="REC"/>
    <property type="match status" value="1"/>
</dbReference>
<dbReference type="InterPro" id="IPR011006">
    <property type="entry name" value="CheY-like_superfamily"/>
</dbReference>
<dbReference type="InterPro" id="IPR001789">
    <property type="entry name" value="Sig_transdc_resp-reg_receiver"/>
</dbReference>